<feature type="region of interest" description="Disordered" evidence="1">
    <location>
        <begin position="1773"/>
        <end position="1801"/>
    </location>
</feature>
<sequence>MSNNSSGSGSGGDGEGAAERASSSNNNVTGGGIVTNNHPSLSTLPPPPTIMATTTNNTGATTQHQQQQQVGHSSYSSLPPPPKNKISKTTITSAATNNSAVDTKSSSSSISKTLLPPPPTLSFAPPPNNDINANGGGSANISKDGPTPRTVALLSEMNDSQQLQQDEQHSSSTLLHQSIHSTNEQIPPLTSAPNSGFDYGQVATFTQHVATTIGQTAQEAVFPYSQYPPKPPPVVVPSLDTPTFGNSSGGGQGKDDFAMLFHNGGNSTAGGGSLDGGNNNNSGDIRNVQPTTTMMTTGSPATEMKDSISHSMPSDVMMETPDNSGHPLVAASSPPFPPPLVTEPPVVLTASTTSNSVGGLPPRSSPKRKPSSSPSRRSKAASRQQQQQPTQQQQQQQPQRPREQQHKRANAQPPLTVLASRQTRHTVLILPTSDAQSIATKNNTTLTELFRVFGNNNSSTSHNNYNNSRQNRNELEPPLPPFRSANRSMVLTWDQIVLDFVSIQDMEGYVPEIEAERALGESACVWDEDRTEGEDDEELTQLETCVVDALKEEEEGERLRKADGIPSMTSAPLASRTDNDENNDNNESFPMQQEEILKECADTAISLTSRPNTSWLLRFRHTLDCSTDSIGHEMFRNPSVVILAASTAEPYINCFAELANVHHLPRPYHDGRYDPNGVRREFLLLHDVFNGPKDFDEARALQRMRDRFGPGCCQVLRLNSLSSDPVAVSDGYKSAGETDDWENVGPTTPFVANAMSKEYGPSLVCVENSPIRGACLSPIDKRAIRRYVTNMVATGLVPAVERRIANLNTTVTNAKKGVKNVIKSFWRKPKESVSSVMSDASRHRNDGNQSNKLASSDSAKYRYDSIESQTRLLADTLFLMRDYDAALGIYRLVKDDYKHDKAHLYYASVQEMIVLCMFMIDPSKYTYDVQHSIETALYSYSRAADEEKDDTNPGVRPSKAPYATRLATRLCLALSSARTICEGKHMEMADLLASASSHETPLGAAVLLERSSSHYYQAGMIRKYSFHMLMAGHMFRSAGQDRHAFRCFAASLYVYHGERWGELRSHLHSALAAQLFGMSRFALATQFYAKLIGSAGGGRVSVRSQQKFLNHLVEICRDEKAEALIAVDRMGYNPSNGQGNLTQLNNDLQQIEISNVGFPDVEDSSIRIFADNSDKASVLLGRADSIAANAMGSSGTGDESVWQDMIICAESELRASSISSSVDANGASEEESSNPNAAHSGNEMIDRIISEIDKEEREAEYRERQKRKGNARTVEVRATSEPVTVSFTVTNPLGLDIELTAMQLVASLSCPNSGSLHSNEFTISDEQYDPSTPKVWKFHGSDKEFESPDFMHQGSIDADGSRVALVDKYNPYFVVTKKTVKMTPSSSTVASLEICPLSKGDLEVIGVRFKLLGEVWIYHRFDLPGPLLQDTQLNRSKRVRGESMLLKSKIEEEMPSLKVTITPSNKNQSTVLQGQTSSWILKLSNYGYAPAANIMLKTNAPWLNINDETGEEKDEYSPTSHCVGPSGTLMKVPFEGTNKAGILQPGETVEVPVSIRTSGGGRQDFYILCRYELWNEDSQTKFASPRHRWARKLLSIPVYPSITMSASLMPSYVNNGEHILSVELMNYRSDRDSGLDINFDNICVISRHFEVKQLQGQFISDGVSNSLIHVDDEPSALEVGWQERVTLHYLVAPIAGAVGPCNISLLPLSNDGNASVVKNGDAKLTDFICRERAHDVFSSTLENHRREKERLLAEQEKEGQPRHVAQIRRAKTTLPGGESNLSSSSNEPVAQPHPTSIAHLCPSEGTSNINVVCSWSASVGEGGQYETIVGQHHLRNLLLRPQNKSKGCPLAMTAKHVEKVCHDFDASSHLDVDLEITLRNRLVETDVDFEFALDHQPEFDFVGTTSFKWSLRGGEEITVPMKARFYAGGVYNLQSVRLTVLKSEAPLPYLFPLQWTILVEEGS</sequence>
<feature type="domain" description="TPPC8 C-terminal Ig-like" evidence="2">
    <location>
        <begin position="1852"/>
        <end position="1940"/>
    </location>
</feature>
<dbReference type="EMBL" id="JATAAI010000015">
    <property type="protein sequence ID" value="KAK1740663.1"/>
    <property type="molecule type" value="Genomic_DNA"/>
</dbReference>
<dbReference type="Proteomes" id="UP001224775">
    <property type="component" value="Unassembled WGS sequence"/>
</dbReference>
<evidence type="ECO:0000313" key="3">
    <source>
        <dbReference type="EMBL" id="KAK1740663.1"/>
    </source>
</evidence>
<feature type="compositionally biased region" description="Polar residues" evidence="1">
    <location>
        <begin position="847"/>
        <end position="856"/>
    </location>
</feature>
<gene>
    <name evidence="3" type="ORF">QTG54_008758</name>
</gene>
<dbReference type="GO" id="GO:1990072">
    <property type="term" value="C:TRAPPIII protein complex"/>
    <property type="evidence" value="ECO:0007669"/>
    <property type="project" value="TreeGrafter"/>
</dbReference>
<feature type="compositionally biased region" description="Low complexity" evidence="1">
    <location>
        <begin position="455"/>
        <end position="470"/>
    </location>
</feature>
<feature type="compositionally biased region" description="Basic residues" evidence="1">
    <location>
        <begin position="365"/>
        <end position="380"/>
    </location>
</feature>
<dbReference type="InterPro" id="IPR024420">
    <property type="entry name" value="TRAPP_III_complex_Trs85"/>
</dbReference>
<feature type="region of interest" description="Disordered" evidence="1">
    <location>
        <begin position="552"/>
        <end position="588"/>
    </location>
</feature>
<evidence type="ECO:0000256" key="1">
    <source>
        <dbReference type="SAM" id="MobiDB-lite"/>
    </source>
</evidence>
<feature type="region of interest" description="Disordered" evidence="1">
    <location>
        <begin position="268"/>
        <end position="420"/>
    </location>
</feature>
<dbReference type="InterPro" id="IPR057651">
    <property type="entry name" value="Ig_TPPC8_C"/>
</dbReference>
<comment type="caution">
    <text evidence="3">The sequence shown here is derived from an EMBL/GenBank/DDBJ whole genome shotgun (WGS) entry which is preliminary data.</text>
</comment>
<feature type="compositionally biased region" description="Pro residues" evidence="1">
    <location>
        <begin position="115"/>
        <end position="128"/>
    </location>
</feature>
<dbReference type="PANTHER" id="PTHR12975:SF6">
    <property type="entry name" value="TRAFFICKING PROTEIN PARTICLE COMPLEX SUBUNIT 8"/>
    <property type="match status" value="1"/>
</dbReference>
<reference evidence="3" key="1">
    <citation type="submission" date="2023-06" db="EMBL/GenBank/DDBJ databases">
        <title>Survivors Of The Sea: Transcriptome response of Skeletonema marinoi to long-term dormancy.</title>
        <authorList>
            <person name="Pinder M.I.M."/>
            <person name="Kourtchenko O."/>
            <person name="Robertson E.K."/>
            <person name="Larsson T."/>
            <person name="Maumus F."/>
            <person name="Osuna-Cruz C.M."/>
            <person name="Vancaester E."/>
            <person name="Stenow R."/>
            <person name="Vandepoele K."/>
            <person name="Ploug H."/>
            <person name="Bruchert V."/>
            <person name="Godhe A."/>
            <person name="Topel M."/>
        </authorList>
    </citation>
    <scope>NUCLEOTIDE SEQUENCE</scope>
    <source>
        <strain evidence="3">R05AC</strain>
    </source>
</reference>
<feature type="region of interest" description="Disordered" evidence="1">
    <location>
        <begin position="1219"/>
        <end position="1244"/>
    </location>
</feature>
<feature type="region of interest" description="Disordered" evidence="1">
    <location>
        <begin position="836"/>
        <end position="856"/>
    </location>
</feature>
<name>A0AAD8Y6R2_9STRA</name>
<feature type="compositionally biased region" description="Low complexity" evidence="1">
    <location>
        <begin position="87"/>
        <end position="114"/>
    </location>
</feature>
<dbReference type="PANTHER" id="PTHR12975">
    <property type="entry name" value="TRANSPORT PROTEIN TRAPP"/>
    <property type="match status" value="1"/>
</dbReference>
<protein>
    <submittedName>
        <fullName evidence="3">Trafficking protein particle complex subunit 8</fullName>
    </submittedName>
</protein>
<feature type="compositionally biased region" description="Low complexity" evidence="1">
    <location>
        <begin position="19"/>
        <end position="43"/>
    </location>
</feature>
<feature type="compositionally biased region" description="Low complexity" evidence="1">
    <location>
        <begin position="1774"/>
        <end position="1788"/>
    </location>
</feature>
<keyword evidence="4" id="KW-1185">Reference proteome</keyword>
<dbReference type="Pfam" id="PF24542">
    <property type="entry name" value="Ig_TPPC8_C"/>
    <property type="match status" value="1"/>
</dbReference>
<organism evidence="3 4">
    <name type="scientific">Skeletonema marinoi</name>
    <dbReference type="NCBI Taxonomy" id="267567"/>
    <lineage>
        <taxon>Eukaryota</taxon>
        <taxon>Sar</taxon>
        <taxon>Stramenopiles</taxon>
        <taxon>Ochrophyta</taxon>
        <taxon>Bacillariophyta</taxon>
        <taxon>Coscinodiscophyceae</taxon>
        <taxon>Thalassiosirophycidae</taxon>
        <taxon>Thalassiosirales</taxon>
        <taxon>Skeletonemataceae</taxon>
        <taxon>Skeletonema</taxon>
        <taxon>Skeletonema marinoi-dohrnii complex</taxon>
    </lineage>
</organism>
<dbReference type="Pfam" id="PF12739">
    <property type="entry name" value="TRAPPC-Trs85"/>
    <property type="match status" value="1"/>
</dbReference>
<feature type="region of interest" description="Disordered" evidence="1">
    <location>
        <begin position="1"/>
        <end position="149"/>
    </location>
</feature>
<evidence type="ECO:0000313" key="4">
    <source>
        <dbReference type="Proteomes" id="UP001224775"/>
    </source>
</evidence>
<feature type="region of interest" description="Disordered" evidence="1">
    <location>
        <begin position="455"/>
        <end position="477"/>
    </location>
</feature>
<evidence type="ECO:0000259" key="2">
    <source>
        <dbReference type="Pfam" id="PF24542"/>
    </source>
</evidence>
<feature type="compositionally biased region" description="Low complexity" evidence="1">
    <location>
        <begin position="381"/>
        <end position="399"/>
    </location>
</feature>
<proteinExistence type="predicted"/>
<accession>A0AAD8Y6R2</accession>
<feature type="compositionally biased region" description="Low complexity" evidence="1">
    <location>
        <begin position="52"/>
        <end position="72"/>
    </location>
</feature>